<keyword evidence="2 6" id="KW-0863">Zinc-finger</keyword>
<dbReference type="PROSITE" id="PS50157">
    <property type="entry name" value="ZINC_FINGER_C2H2_2"/>
    <property type="match status" value="3"/>
</dbReference>
<feature type="compositionally biased region" description="Polar residues" evidence="7">
    <location>
        <begin position="299"/>
        <end position="311"/>
    </location>
</feature>
<evidence type="ECO:0000256" key="2">
    <source>
        <dbReference type="ARBA" id="ARBA00022771"/>
    </source>
</evidence>
<evidence type="ECO:0000256" key="1">
    <source>
        <dbReference type="ARBA" id="ARBA00022723"/>
    </source>
</evidence>
<dbReference type="PROSITE" id="PS00028">
    <property type="entry name" value="ZINC_FINGER_C2H2_1"/>
    <property type="match status" value="3"/>
</dbReference>
<dbReference type="GO" id="GO:0022008">
    <property type="term" value="P:neurogenesis"/>
    <property type="evidence" value="ECO:0007669"/>
    <property type="project" value="TreeGrafter"/>
</dbReference>
<dbReference type="SMART" id="SM00355">
    <property type="entry name" value="ZnF_C2H2"/>
    <property type="match status" value="3"/>
</dbReference>
<evidence type="ECO:0000313" key="10">
    <source>
        <dbReference type="EMBL" id="CEP16116.1"/>
    </source>
</evidence>
<dbReference type="GO" id="GO:0005634">
    <property type="term" value="C:nucleus"/>
    <property type="evidence" value="ECO:0007669"/>
    <property type="project" value="TreeGrafter"/>
</dbReference>
<dbReference type="InterPro" id="IPR046341">
    <property type="entry name" value="SET_dom_sf"/>
</dbReference>
<organism evidence="10">
    <name type="scientific">Platynereis dumerilii</name>
    <name type="common">Dumeril's clam worm</name>
    <dbReference type="NCBI Taxonomy" id="6359"/>
    <lineage>
        <taxon>Eukaryota</taxon>
        <taxon>Metazoa</taxon>
        <taxon>Spiralia</taxon>
        <taxon>Lophotrochozoa</taxon>
        <taxon>Annelida</taxon>
        <taxon>Polychaeta</taxon>
        <taxon>Errantia</taxon>
        <taxon>Phyllodocida</taxon>
        <taxon>Nereididae</taxon>
        <taxon>Platynereis</taxon>
    </lineage>
</organism>
<feature type="region of interest" description="Disordered" evidence="7">
    <location>
        <begin position="290"/>
        <end position="311"/>
    </location>
</feature>
<dbReference type="AlphaFoldDB" id="A0A0D6E1Q4"/>
<dbReference type="InterPro" id="IPR044406">
    <property type="entry name" value="PRDM12_PR/SET"/>
</dbReference>
<keyword evidence="5" id="KW-0804">Transcription</keyword>
<evidence type="ECO:0000256" key="7">
    <source>
        <dbReference type="SAM" id="MobiDB-lite"/>
    </source>
</evidence>
<feature type="domain" description="C2H2-type" evidence="8">
    <location>
        <begin position="272"/>
        <end position="301"/>
    </location>
</feature>
<name>A0A0D6E1Q4_PLADU</name>
<keyword evidence="3" id="KW-0862">Zinc</keyword>
<feature type="domain" description="SET" evidence="9">
    <location>
        <begin position="56"/>
        <end position="173"/>
    </location>
</feature>
<dbReference type="CDD" id="cd19196">
    <property type="entry name" value="PR-SET_PRDM12"/>
    <property type="match status" value="1"/>
</dbReference>
<evidence type="ECO:0000256" key="6">
    <source>
        <dbReference type="PROSITE-ProRule" id="PRU00042"/>
    </source>
</evidence>
<evidence type="ECO:0000256" key="5">
    <source>
        <dbReference type="ARBA" id="ARBA00023163"/>
    </source>
</evidence>
<reference evidence="10" key="1">
    <citation type="submission" date="2015-02" db="EMBL/GenBank/DDBJ databases">
        <title>Evolution of Prdm genes in animals: insights from comparative genomics.</title>
        <authorList>
            <person name="Vervoort M."/>
            <person name="Meulemeester D."/>
            <person name="Behague J."/>
            <person name="Kerner P."/>
        </authorList>
    </citation>
    <scope>NUCLEOTIDE SEQUENCE</scope>
    <source>
        <tissue evidence="10">Whole organism</tissue>
    </source>
</reference>
<feature type="region of interest" description="Disordered" evidence="7">
    <location>
        <begin position="188"/>
        <end position="211"/>
    </location>
</feature>
<protein>
    <submittedName>
        <fullName evidence="10">PRDM12</fullName>
    </submittedName>
</protein>
<proteinExistence type="evidence at transcript level"/>
<dbReference type="InterPro" id="IPR050331">
    <property type="entry name" value="Zinc_finger"/>
</dbReference>
<sequence length="311" mass="35146">MDNNLASRDNTYKKSKCKDLISADILRTFLYGRNPIKADLSILPAQHRNEMPATPPEVRLVVSGLPGAHTGVAAAAWIKQGTEMGPYLGRRLHPTQLDHTAHNHQVWEVFDSRGEVLHFIDGSPTSLRSWLTFVQCARSPEEQNLEVVQIGTEIFYRAIKNIPPEEELLVWYNESIHSFLGIPGVKPDDDYRSSQEAQEEQKTSNPQSTNASPCKMKCVLCQRGFNSRSNLRSHMRIHTMEKPFSCQYCHRSFSQSSTLRNHVRLHTGEKPYKCIICKRAYSQLAGLRAHQKSARHKSPNTATATSQIVGI</sequence>
<dbReference type="SUPFAM" id="SSF57667">
    <property type="entry name" value="beta-beta-alpha zinc fingers"/>
    <property type="match status" value="2"/>
</dbReference>
<dbReference type="SUPFAM" id="SSF82199">
    <property type="entry name" value="SET domain"/>
    <property type="match status" value="1"/>
</dbReference>
<evidence type="ECO:0000256" key="3">
    <source>
        <dbReference type="ARBA" id="ARBA00022833"/>
    </source>
</evidence>
<dbReference type="PANTHER" id="PTHR16515:SF20">
    <property type="entry name" value="PR DOMAIN ZINC FINGER PROTEIN 12"/>
    <property type="match status" value="1"/>
</dbReference>
<dbReference type="FunFam" id="3.30.160.60:FF:000446">
    <property type="entry name" value="Zinc finger protein"/>
    <property type="match status" value="1"/>
</dbReference>
<dbReference type="InterPro" id="IPR036236">
    <property type="entry name" value="Znf_C2H2_sf"/>
</dbReference>
<evidence type="ECO:0000256" key="4">
    <source>
        <dbReference type="ARBA" id="ARBA00023015"/>
    </source>
</evidence>
<evidence type="ECO:0000259" key="9">
    <source>
        <dbReference type="PROSITE" id="PS50280"/>
    </source>
</evidence>
<dbReference type="PANTHER" id="PTHR16515">
    <property type="entry name" value="PR DOMAIN ZINC FINGER PROTEIN"/>
    <property type="match status" value="1"/>
</dbReference>
<gene>
    <name evidence="10" type="primary">Pdu-Prdm12</name>
</gene>
<dbReference type="GO" id="GO:0008270">
    <property type="term" value="F:zinc ion binding"/>
    <property type="evidence" value="ECO:0007669"/>
    <property type="project" value="UniProtKB-KW"/>
</dbReference>
<dbReference type="Gene3D" id="3.30.160.60">
    <property type="entry name" value="Classic Zinc Finger"/>
    <property type="match status" value="3"/>
</dbReference>
<dbReference type="Pfam" id="PF00096">
    <property type="entry name" value="zf-C2H2"/>
    <property type="match status" value="2"/>
</dbReference>
<dbReference type="Gene3D" id="2.170.270.10">
    <property type="entry name" value="SET domain"/>
    <property type="match status" value="1"/>
</dbReference>
<dbReference type="GO" id="GO:0010468">
    <property type="term" value="P:regulation of gene expression"/>
    <property type="evidence" value="ECO:0007669"/>
    <property type="project" value="TreeGrafter"/>
</dbReference>
<keyword evidence="4" id="KW-0805">Transcription regulation</keyword>
<feature type="domain" description="C2H2-type" evidence="8">
    <location>
        <begin position="244"/>
        <end position="271"/>
    </location>
</feature>
<dbReference type="Pfam" id="PF21549">
    <property type="entry name" value="PRDM2_PR"/>
    <property type="match status" value="1"/>
</dbReference>
<dbReference type="FunFam" id="3.30.160.60:FF:000526">
    <property type="entry name" value="PR domain zinc finger protein 12"/>
    <property type="match status" value="1"/>
</dbReference>
<evidence type="ECO:0000259" key="8">
    <source>
        <dbReference type="PROSITE" id="PS50157"/>
    </source>
</evidence>
<accession>A0A0D6E1Q4</accession>
<dbReference type="EMBL" id="LN811430">
    <property type="protein sequence ID" value="CEP16116.1"/>
    <property type="molecule type" value="mRNA"/>
</dbReference>
<dbReference type="InterPro" id="IPR001214">
    <property type="entry name" value="SET_dom"/>
</dbReference>
<keyword evidence="1" id="KW-0479">Metal-binding</keyword>
<dbReference type="PROSITE" id="PS50280">
    <property type="entry name" value="SET"/>
    <property type="match status" value="1"/>
</dbReference>
<feature type="domain" description="C2H2-type" evidence="8">
    <location>
        <begin position="216"/>
        <end position="243"/>
    </location>
</feature>
<dbReference type="FunFam" id="3.30.160.60:FF:000501">
    <property type="entry name" value="PR domain zinc finger protein 12"/>
    <property type="match status" value="1"/>
</dbReference>
<dbReference type="InterPro" id="IPR013087">
    <property type="entry name" value="Znf_C2H2_type"/>
</dbReference>